<sequence>MTVAFTHPPHPASEVKVPEALERSTSRDLHVIPDFDLLPSQVKPVLYLPPLLSSLPEHLASEHTSDASEYQTLSTETRLPDIDPSSLSLHKALHRFKPTTPKYASTPYAEAFNWSELQLPVEEEREWYCVVFRSKRKAGSDGISLYDADKLAHEEAVKNGGLILYWYGIPDSETGLNMATCIWQSRKHAVAANSQPHHIQAMKLAAGAYEVYRLERYILQKLYKGMGVSIQPYEGGEVGW</sequence>
<gene>
    <name evidence="2" type="ORF">HYPSUDRAFT_189475</name>
</gene>
<organism evidence="2 3">
    <name type="scientific">Hypholoma sublateritium (strain FD-334 SS-4)</name>
    <dbReference type="NCBI Taxonomy" id="945553"/>
    <lineage>
        <taxon>Eukaryota</taxon>
        <taxon>Fungi</taxon>
        <taxon>Dikarya</taxon>
        <taxon>Basidiomycota</taxon>
        <taxon>Agaricomycotina</taxon>
        <taxon>Agaricomycetes</taxon>
        <taxon>Agaricomycetidae</taxon>
        <taxon>Agaricales</taxon>
        <taxon>Agaricineae</taxon>
        <taxon>Strophariaceae</taxon>
        <taxon>Hypholoma</taxon>
    </lineage>
</organism>
<dbReference type="OrthoDB" id="2140489at2759"/>
<keyword evidence="3" id="KW-1185">Reference proteome</keyword>
<proteinExistence type="predicted"/>
<protein>
    <submittedName>
        <fullName evidence="2">Uncharacterized protein</fullName>
    </submittedName>
</protein>
<dbReference type="EMBL" id="KN817572">
    <property type="protein sequence ID" value="KJA19944.1"/>
    <property type="molecule type" value="Genomic_DNA"/>
</dbReference>
<dbReference type="PANTHER" id="PTHR36986:SF1">
    <property type="entry name" value="UPF0643 PROTEIN PB2B2.08"/>
    <property type="match status" value="1"/>
</dbReference>
<evidence type="ECO:0000313" key="3">
    <source>
        <dbReference type="Proteomes" id="UP000054270"/>
    </source>
</evidence>
<evidence type="ECO:0000313" key="2">
    <source>
        <dbReference type="EMBL" id="KJA19944.1"/>
    </source>
</evidence>
<dbReference type="AlphaFoldDB" id="A0A0D2NM22"/>
<name>A0A0D2NM22_HYPSF</name>
<dbReference type="OMA" id="MATCIWQ"/>
<dbReference type="PANTHER" id="PTHR36986">
    <property type="entry name" value="UPF0643 PROTEIN PB2B2.08"/>
    <property type="match status" value="1"/>
</dbReference>
<accession>A0A0D2NM22</accession>
<reference evidence="3" key="1">
    <citation type="submission" date="2014-04" db="EMBL/GenBank/DDBJ databases">
        <title>Evolutionary Origins and Diversification of the Mycorrhizal Mutualists.</title>
        <authorList>
            <consortium name="DOE Joint Genome Institute"/>
            <consortium name="Mycorrhizal Genomics Consortium"/>
            <person name="Kohler A."/>
            <person name="Kuo A."/>
            <person name="Nagy L.G."/>
            <person name="Floudas D."/>
            <person name="Copeland A."/>
            <person name="Barry K.W."/>
            <person name="Cichocki N."/>
            <person name="Veneault-Fourrey C."/>
            <person name="LaButti K."/>
            <person name="Lindquist E.A."/>
            <person name="Lipzen A."/>
            <person name="Lundell T."/>
            <person name="Morin E."/>
            <person name="Murat C."/>
            <person name="Riley R."/>
            <person name="Ohm R."/>
            <person name="Sun H."/>
            <person name="Tunlid A."/>
            <person name="Henrissat B."/>
            <person name="Grigoriev I.V."/>
            <person name="Hibbett D.S."/>
            <person name="Martin F."/>
        </authorList>
    </citation>
    <scope>NUCLEOTIDE SEQUENCE [LARGE SCALE GENOMIC DNA]</scope>
    <source>
        <strain evidence="3">FD-334 SS-4</strain>
    </source>
</reference>
<feature type="region of interest" description="Disordered" evidence="1">
    <location>
        <begin position="1"/>
        <end position="20"/>
    </location>
</feature>
<dbReference type="Proteomes" id="UP000054270">
    <property type="component" value="Unassembled WGS sequence"/>
</dbReference>
<evidence type="ECO:0000256" key="1">
    <source>
        <dbReference type="SAM" id="MobiDB-lite"/>
    </source>
</evidence>